<feature type="compositionally biased region" description="Basic and acidic residues" evidence="1">
    <location>
        <begin position="200"/>
        <end position="212"/>
    </location>
</feature>
<accession>A0A226EDZ4</accession>
<evidence type="ECO:0000313" key="3">
    <source>
        <dbReference type="Proteomes" id="UP000198287"/>
    </source>
</evidence>
<dbReference type="EMBL" id="LNIX01000004">
    <property type="protein sequence ID" value="OXA55640.1"/>
    <property type="molecule type" value="Genomic_DNA"/>
</dbReference>
<feature type="compositionally biased region" description="Basic and acidic residues" evidence="1">
    <location>
        <begin position="490"/>
        <end position="503"/>
    </location>
</feature>
<gene>
    <name evidence="2" type="ORF">Fcan01_10059</name>
</gene>
<feature type="region of interest" description="Disordered" evidence="1">
    <location>
        <begin position="597"/>
        <end position="703"/>
    </location>
</feature>
<feature type="compositionally biased region" description="Polar residues" evidence="1">
    <location>
        <begin position="681"/>
        <end position="690"/>
    </location>
</feature>
<sequence length="723" mass="81348">LWGTVHFLPCSSCELTFPLKDFASCQFHPKLPQLQVSVLAATGEIQERDLFDSADVLVGRKDDIKTKESPPEEFINPFRRQREKKGKVEQEEDLETINCAFGVYPCCRKPGYKFYPLPSTNGCQFRDHNVSTTTAEQIMQRLTMFRDLIVVPPPKDKREEALSKKGTHFEWGSIVDLTPFKPISSSSLNLTHRYPTNRHLNPDHPSSTEESNHSNSFSDTEENNSAEVGGSHLGQSNNTSNTRPNTRSGQVVSEFWSWNSDFTTRYNQDMQREKEEKLMSDLELLLSQRVSLEPTSSAAGSSMRFGYLSRRTPKNLGGSFMKLEEKWRELQKGGGGAKVSVLKNRFRFRVFGVRKTTMNNFERGRESLLQALAIMRNEEEHKRKYGGVSEILNNRRETSVAVLSDMIVRMKREIDGKNKCVKFFEDIAGWWKDVQDERQRMYQRIKDLEQENADLQKKLGGGTSSISSYNWNPKDNKSPGIDDNFSTMHDTNDHGEVTTDNRKSNSGNGDSENSNDLSGSYLQNDSVMQNEDQNGDDDEESFHSRYGTTTSANDNVDWMKSPTSSNTMASFPPLISNPYDSLDTSYYNPTQFFQRLSSTSVRKGKPKRGGASGSRISKGKKSQPAAGKAKEKAAAKRKSGANNSSAPDINQVIELDPSPGESDATNQSVSIYGNMEDGISPTESTQNGSNDEPVVETIEESPDKSYFDYTSTFLDETENLRDV</sequence>
<dbReference type="STRING" id="158441.A0A226EDZ4"/>
<reference evidence="2 3" key="1">
    <citation type="submission" date="2015-12" db="EMBL/GenBank/DDBJ databases">
        <title>The genome of Folsomia candida.</title>
        <authorList>
            <person name="Faddeeva A."/>
            <person name="Derks M.F."/>
            <person name="Anvar Y."/>
            <person name="Smit S."/>
            <person name="Van Straalen N."/>
            <person name="Roelofs D."/>
        </authorList>
    </citation>
    <scope>NUCLEOTIDE SEQUENCE [LARGE SCALE GENOMIC DNA]</scope>
    <source>
        <strain evidence="2 3">VU population</strain>
        <tissue evidence="2">Whole body</tissue>
    </source>
</reference>
<feature type="compositionally biased region" description="Low complexity" evidence="1">
    <location>
        <begin position="236"/>
        <end position="248"/>
    </location>
</feature>
<dbReference type="PANTHER" id="PTHR20946">
    <property type="entry name" value="SANT AND BTB DOMAIN REGULATOR OF CLASS SWITCH RECOMBINATION"/>
    <property type="match status" value="1"/>
</dbReference>
<feature type="region of interest" description="Disordered" evidence="1">
    <location>
        <begin position="456"/>
        <end position="559"/>
    </location>
</feature>
<protein>
    <submittedName>
        <fullName evidence="2">Uncharacterized protein</fullName>
    </submittedName>
</protein>
<organism evidence="2 3">
    <name type="scientific">Folsomia candida</name>
    <name type="common">Springtail</name>
    <dbReference type="NCBI Taxonomy" id="158441"/>
    <lineage>
        <taxon>Eukaryota</taxon>
        <taxon>Metazoa</taxon>
        <taxon>Ecdysozoa</taxon>
        <taxon>Arthropoda</taxon>
        <taxon>Hexapoda</taxon>
        <taxon>Collembola</taxon>
        <taxon>Entomobryomorpha</taxon>
        <taxon>Isotomoidea</taxon>
        <taxon>Isotomidae</taxon>
        <taxon>Proisotominae</taxon>
        <taxon>Folsomia</taxon>
    </lineage>
</organism>
<dbReference type="OrthoDB" id="550012at2759"/>
<feature type="non-terminal residue" evidence="2">
    <location>
        <position position="1"/>
    </location>
</feature>
<name>A0A226EDZ4_FOLCA</name>
<dbReference type="PANTHER" id="PTHR20946:SF0">
    <property type="entry name" value="SANT AND BTB DOMAIN REGULATOR OF CLASS SWITCH RECOMBINATION"/>
    <property type="match status" value="1"/>
</dbReference>
<dbReference type="Proteomes" id="UP000198287">
    <property type="component" value="Unassembled WGS sequence"/>
</dbReference>
<keyword evidence="3" id="KW-1185">Reference proteome</keyword>
<feature type="compositionally biased region" description="Polar residues" evidence="1">
    <location>
        <begin position="464"/>
        <end position="473"/>
    </location>
</feature>
<feature type="region of interest" description="Disordered" evidence="1">
    <location>
        <begin position="194"/>
        <end position="248"/>
    </location>
</feature>
<evidence type="ECO:0000256" key="1">
    <source>
        <dbReference type="SAM" id="MobiDB-lite"/>
    </source>
</evidence>
<feature type="compositionally biased region" description="Low complexity" evidence="1">
    <location>
        <begin position="504"/>
        <end position="520"/>
    </location>
</feature>
<comment type="caution">
    <text evidence="2">The sequence shown here is derived from an EMBL/GenBank/DDBJ whole genome shotgun (WGS) entry which is preliminary data.</text>
</comment>
<evidence type="ECO:0000313" key="2">
    <source>
        <dbReference type="EMBL" id="OXA55640.1"/>
    </source>
</evidence>
<dbReference type="AlphaFoldDB" id="A0A226EDZ4"/>
<dbReference type="InterPro" id="IPR045902">
    <property type="entry name" value="SANBR-like"/>
</dbReference>
<proteinExistence type="predicted"/>